<proteinExistence type="predicted"/>
<keyword evidence="7" id="KW-1185">Reference proteome</keyword>
<evidence type="ECO:0000256" key="2">
    <source>
        <dbReference type="ARBA" id="ARBA00023125"/>
    </source>
</evidence>
<keyword evidence="1" id="KW-0805">Transcription regulation</keyword>
<sequence length="233" mass="25384">MGYVSANGSGTKRVRLSPAERREQLISLGVTMLRDRTLEDVSIGDIARQAGISRGLLFHYFASKQDFQRAIVRRANEELLARTLPDRSLGLLEMLRDSVERYVDYVSENRISYQGLLRGPASGSPELLGLADATRDAIVDRILTETPLAGDDPELPRLRLVFRGWIAFVEETTLIWLREEAIGREALIDTLVGALPALAMHPGLTQWLSDAVATGDAGAAAADDAGAETALPT</sequence>
<name>A0A846XXY2_9NOCA</name>
<dbReference type="PANTHER" id="PTHR43479:SF11">
    <property type="entry name" value="ACREF_ENVCD OPERON REPRESSOR-RELATED"/>
    <property type="match status" value="1"/>
</dbReference>
<keyword evidence="3" id="KW-0804">Transcription</keyword>
<evidence type="ECO:0000256" key="1">
    <source>
        <dbReference type="ARBA" id="ARBA00023015"/>
    </source>
</evidence>
<dbReference type="Proteomes" id="UP000565711">
    <property type="component" value="Unassembled WGS sequence"/>
</dbReference>
<dbReference type="Gene3D" id="1.10.357.10">
    <property type="entry name" value="Tetracycline Repressor, domain 2"/>
    <property type="match status" value="1"/>
</dbReference>
<dbReference type="InterPro" id="IPR054129">
    <property type="entry name" value="DesT_TetR_C"/>
</dbReference>
<protein>
    <submittedName>
        <fullName evidence="6">TetR/AcrR family transcriptional regulator</fullName>
    </submittedName>
</protein>
<evidence type="ECO:0000256" key="3">
    <source>
        <dbReference type="ARBA" id="ARBA00023163"/>
    </source>
</evidence>
<feature type="domain" description="HTH tetR-type" evidence="5">
    <location>
        <begin position="19"/>
        <end position="79"/>
    </location>
</feature>
<evidence type="ECO:0000313" key="7">
    <source>
        <dbReference type="Proteomes" id="UP000565711"/>
    </source>
</evidence>
<keyword evidence="2 4" id="KW-0238">DNA-binding</keyword>
<feature type="DNA-binding region" description="H-T-H motif" evidence="4">
    <location>
        <begin position="42"/>
        <end position="61"/>
    </location>
</feature>
<organism evidence="6 7">
    <name type="scientific">Nocardia vermiculata</name>
    <dbReference type="NCBI Taxonomy" id="257274"/>
    <lineage>
        <taxon>Bacteria</taxon>
        <taxon>Bacillati</taxon>
        <taxon>Actinomycetota</taxon>
        <taxon>Actinomycetes</taxon>
        <taxon>Mycobacteriales</taxon>
        <taxon>Nocardiaceae</taxon>
        <taxon>Nocardia</taxon>
    </lineage>
</organism>
<dbReference type="InterPro" id="IPR050624">
    <property type="entry name" value="HTH-type_Tx_Regulator"/>
</dbReference>
<dbReference type="Pfam" id="PF00440">
    <property type="entry name" value="TetR_N"/>
    <property type="match status" value="1"/>
</dbReference>
<dbReference type="AlphaFoldDB" id="A0A846XXY2"/>
<gene>
    <name evidence="6" type="ORF">HGA08_02500</name>
</gene>
<dbReference type="EMBL" id="JAAXOP010000001">
    <property type="protein sequence ID" value="NKY49079.1"/>
    <property type="molecule type" value="Genomic_DNA"/>
</dbReference>
<dbReference type="GO" id="GO:0003677">
    <property type="term" value="F:DNA binding"/>
    <property type="evidence" value="ECO:0007669"/>
    <property type="project" value="UniProtKB-UniRule"/>
</dbReference>
<dbReference type="InterPro" id="IPR001647">
    <property type="entry name" value="HTH_TetR"/>
</dbReference>
<dbReference type="RefSeq" id="WP_067869398.1">
    <property type="nucleotide sequence ID" value="NZ_JAAXOP010000001.1"/>
</dbReference>
<dbReference type="Pfam" id="PF21943">
    <property type="entry name" value="TetR_C_46"/>
    <property type="match status" value="1"/>
</dbReference>
<dbReference type="PANTHER" id="PTHR43479">
    <property type="entry name" value="ACREF/ENVCD OPERON REPRESSOR-RELATED"/>
    <property type="match status" value="1"/>
</dbReference>
<dbReference type="PROSITE" id="PS50977">
    <property type="entry name" value="HTH_TETR_2"/>
    <property type="match status" value="1"/>
</dbReference>
<dbReference type="InterPro" id="IPR009057">
    <property type="entry name" value="Homeodomain-like_sf"/>
</dbReference>
<dbReference type="SUPFAM" id="SSF46689">
    <property type="entry name" value="Homeodomain-like"/>
    <property type="match status" value="1"/>
</dbReference>
<evidence type="ECO:0000259" key="5">
    <source>
        <dbReference type="PROSITE" id="PS50977"/>
    </source>
</evidence>
<evidence type="ECO:0000256" key="4">
    <source>
        <dbReference type="PROSITE-ProRule" id="PRU00335"/>
    </source>
</evidence>
<evidence type="ECO:0000313" key="6">
    <source>
        <dbReference type="EMBL" id="NKY49079.1"/>
    </source>
</evidence>
<reference evidence="6 7" key="1">
    <citation type="submission" date="2020-04" db="EMBL/GenBank/DDBJ databases">
        <title>MicrobeNet Type strains.</title>
        <authorList>
            <person name="Nicholson A.C."/>
        </authorList>
    </citation>
    <scope>NUCLEOTIDE SEQUENCE [LARGE SCALE GENOMIC DNA]</scope>
    <source>
        <strain evidence="6 7">JCM 12354</strain>
    </source>
</reference>
<comment type="caution">
    <text evidence="6">The sequence shown here is derived from an EMBL/GenBank/DDBJ whole genome shotgun (WGS) entry which is preliminary data.</text>
</comment>
<accession>A0A846XXY2</accession>